<dbReference type="GeneID" id="14890832"/>
<evidence type="ECO:0000256" key="2">
    <source>
        <dbReference type="SAM" id="SignalP"/>
    </source>
</evidence>
<feature type="signal peptide" evidence="2">
    <location>
        <begin position="1"/>
        <end position="21"/>
    </location>
</feature>
<feature type="compositionally biased region" description="Polar residues" evidence="1">
    <location>
        <begin position="427"/>
        <end position="445"/>
    </location>
</feature>
<evidence type="ECO:0000313" key="3">
    <source>
        <dbReference type="EMBL" id="ELP91943.1"/>
    </source>
</evidence>
<evidence type="ECO:0000313" key="4">
    <source>
        <dbReference type="Proteomes" id="UP000014680"/>
    </source>
</evidence>
<feature type="chain" id="PRO_5001980691" evidence="2">
    <location>
        <begin position="22"/>
        <end position="445"/>
    </location>
</feature>
<keyword evidence="2" id="KW-0732">Signal</keyword>
<proteinExistence type="predicted"/>
<sequence length="445" mass="49809">MLIVFFLVICSVNSMNPSSLGEEEETLSEELMQLLQGHFEKSEHHKGKLSKLLTKVKEFLSMFSSGIVQNVEEMIKAESRIFEFLKDIYEKKKVTKSALRRWLSLLDTTFNLHRMESAGYGRYVYQMRSNNENIFKNKQLGGAIKDELYNVIVLKTEYFNSLLKVLQFLARHLRFTRDGQYLRCHSRLENLIAELLTPSEAAGQNIDVIKSGILPTPQSPVTREIPDPQEKKIPFSKDVKQLLSEPFTPEPPKEQMRIPVQVPLTPQQLQRDVTTPKTPRKKPGLKLKLPTETSESGVPTGEKPFGETPPKPPRKKPGLKLKLPTTVGDGGFTTGTSTKSPPKSPEKKEEEPTVIPQKKGGLAARRKTGLKLKVPTETGDKGFTMGAPTASPPKSPQKEEQKTVIPQKKGGLAARRQTALKLKMPTETGSSGFTTEQKSCPHQIT</sequence>
<gene>
    <name evidence="3" type="ORF">EIN_400130</name>
</gene>
<evidence type="ECO:0000256" key="1">
    <source>
        <dbReference type="SAM" id="MobiDB-lite"/>
    </source>
</evidence>
<feature type="compositionally biased region" description="Basic and acidic residues" evidence="1">
    <location>
        <begin position="224"/>
        <end position="240"/>
    </location>
</feature>
<name>A0A0A1UA70_ENTIV</name>
<keyword evidence="4" id="KW-1185">Reference proteome</keyword>
<dbReference type="VEuPathDB" id="AmoebaDB:EIN_400130"/>
<reference evidence="3 4" key="1">
    <citation type="submission" date="2012-10" db="EMBL/GenBank/DDBJ databases">
        <authorList>
            <person name="Zafar N."/>
            <person name="Inman J."/>
            <person name="Hall N."/>
            <person name="Lorenzi H."/>
            <person name="Caler E."/>
        </authorList>
    </citation>
    <scope>NUCLEOTIDE SEQUENCE [LARGE SCALE GENOMIC DNA]</scope>
    <source>
        <strain evidence="3 4">IP1</strain>
    </source>
</reference>
<dbReference type="RefSeq" id="XP_004258714.1">
    <property type="nucleotide sequence ID" value="XM_004258666.1"/>
</dbReference>
<protein>
    <submittedName>
        <fullName evidence="3">Uncharacterized protein</fullName>
    </submittedName>
</protein>
<dbReference type="KEGG" id="eiv:EIN_400130"/>
<feature type="compositionally biased region" description="Low complexity" evidence="1">
    <location>
        <begin position="259"/>
        <end position="270"/>
    </location>
</feature>
<dbReference type="EMBL" id="KB206411">
    <property type="protein sequence ID" value="ELP91943.1"/>
    <property type="molecule type" value="Genomic_DNA"/>
</dbReference>
<dbReference type="Proteomes" id="UP000014680">
    <property type="component" value="Unassembled WGS sequence"/>
</dbReference>
<dbReference type="AlphaFoldDB" id="A0A0A1UA70"/>
<organism evidence="3 4">
    <name type="scientific">Entamoeba invadens IP1</name>
    <dbReference type="NCBI Taxonomy" id="370355"/>
    <lineage>
        <taxon>Eukaryota</taxon>
        <taxon>Amoebozoa</taxon>
        <taxon>Evosea</taxon>
        <taxon>Archamoebae</taxon>
        <taxon>Mastigamoebida</taxon>
        <taxon>Entamoebidae</taxon>
        <taxon>Entamoeba</taxon>
    </lineage>
</organism>
<feature type="region of interest" description="Disordered" evidence="1">
    <location>
        <begin position="217"/>
        <end position="445"/>
    </location>
</feature>
<accession>A0A0A1UA70</accession>